<evidence type="ECO:0000313" key="3">
    <source>
        <dbReference type="Proteomes" id="UP000307507"/>
    </source>
</evidence>
<feature type="signal peptide" evidence="1">
    <location>
        <begin position="1"/>
        <end position="21"/>
    </location>
</feature>
<dbReference type="Proteomes" id="UP000307507">
    <property type="component" value="Unassembled WGS sequence"/>
</dbReference>
<dbReference type="OrthoDB" id="666901at2"/>
<evidence type="ECO:0000256" key="1">
    <source>
        <dbReference type="SAM" id="SignalP"/>
    </source>
</evidence>
<dbReference type="EMBL" id="SSNZ01000002">
    <property type="protein sequence ID" value="THF51587.1"/>
    <property type="molecule type" value="Genomic_DNA"/>
</dbReference>
<keyword evidence="3" id="KW-1185">Reference proteome</keyword>
<sequence>MKYFKSLLVIVALFALNTISAQSVTDKWPEMKNFQDLLTKVSRDAQKGNFTPLKGNGESLVQYAVAIDANKFPEHVTRTSGLTEKVEALHNETKNLNDIINSKGSNDAILKALTKVNDSYQTVLNTVNGTAKAKSAAPAPKAKK</sequence>
<reference evidence="2 3" key="1">
    <citation type="submission" date="2019-04" db="EMBL/GenBank/DDBJ databases">
        <title>Flavobacterium sp. nov. isolated from construction timber.</title>
        <authorList>
            <person name="Lin S.-Y."/>
            <person name="Chang C.-T."/>
            <person name="Young C.-C."/>
        </authorList>
    </citation>
    <scope>NUCLEOTIDE SEQUENCE [LARGE SCALE GENOMIC DNA]</scope>
    <source>
        <strain evidence="2 3">CC-CTC003</strain>
    </source>
</reference>
<name>A0A4S4A068_9FLAO</name>
<comment type="caution">
    <text evidence="2">The sequence shown here is derived from an EMBL/GenBank/DDBJ whole genome shotgun (WGS) entry which is preliminary data.</text>
</comment>
<protein>
    <submittedName>
        <fullName evidence="2">Uncharacterized protein</fullName>
    </submittedName>
</protein>
<proteinExistence type="predicted"/>
<keyword evidence="1" id="KW-0732">Signal</keyword>
<feature type="chain" id="PRO_5020813203" evidence="1">
    <location>
        <begin position="22"/>
        <end position="144"/>
    </location>
</feature>
<gene>
    <name evidence="2" type="ORF">E6C50_07430</name>
</gene>
<dbReference type="RefSeq" id="WP_136402571.1">
    <property type="nucleotide sequence ID" value="NZ_SSNZ01000002.1"/>
</dbReference>
<accession>A0A4S4A068</accession>
<evidence type="ECO:0000313" key="2">
    <source>
        <dbReference type="EMBL" id="THF51587.1"/>
    </source>
</evidence>
<dbReference type="AlphaFoldDB" id="A0A4S4A068"/>
<organism evidence="2 3">
    <name type="scientific">Flavobacterium supellecticarium</name>
    <dbReference type="NCBI Taxonomy" id="2565924"/>
    <lineage>
        <taxon>Bacteria</taxon>
        <taxon>Pseudomonadati</taxon>
        <taxon>Bacteroidota</taxon>
        <taxon>Flavobacteriia</taxon>
        <taxon>Flavobacteriales</taxon>
        <taxon>Flavobacteriaceae</taxon>
        <taxon>Flavobacterium</taxon>
    </lineage>
</organism>